<keyword evidence="4" id="KW-1133">Transmembrane helix</keyword>
<dbReference type="Gene3D" id="2.60.40.1180">
    <property type="entry name" value="Golgi alpha-mannosidase II"/>
    <property type="match status" value="1"/>
</dbReference>
<dbReference type="InterPro" id="IPR001547">
    <property type="entry name" value="Glyco_hydro_5"/>
</dbReference>
<evidence type="ECO:0000256" key="4">
    <source>
        <dbReference type="SAM" id="Phobius"/>
    </source>
</evidence>
<evidence type="ECO:0008006" key="9">
    <source>
        <dbReference type="Google" id="ProtNLM"/>
    </source>
</evidence>
<keyword evidence="2" id="KW-0378">Hydrolase</keyword>
<keyword evidence="8" id="KW-1185">Reference proteome</keyword>
<organism evidence="7 8">
    <name type="scientific">Albugo candida</name>
    <dbReference type="NCBI Taxonomy" id="65357"/>
    <lineage>
        <taxon>Eukaryota</taxon>
        <taxon>Sar</taxon>
        <taxon>Stramenopiles</taxon>
        <taxon>Oomycota</taxon>
        <taxon>Peronosporomycetes</taxon>
        <taxon>Albuginales</taxon>
        <taxon>Albuginaceae</taxon>
        <taxon>Albugo</taxon>
    </lineage>
</organism>
<evidence type="ECO:0000313" key="8">
    <source>
        <dbReference type="Proteomes" id="UP000053237"/>
    </source>
</evidence>
<dbReference type="GO" id="GO:0016042">
    <property type="term" value="P:lipid catabolic process"/>
    <property type="evidence" value="ECO:0007669"/>
    <property type="project" value="UniProtKB-ARBA"/>
</dbReference>
<keyword evidence="4" id="KW-0472">Membrane</keyword>
<feature type="domain" description="Glycoside hydrolase family 5" evidence="5">
    <location>
        <begin position="78"/>
        <end position="263"/>
    </location>
</feature>
<comment type="caution">
    <text evidence="7">The sequence shown here is derived from an EMBL/GenBank/DDBJ whole genome shotgun (WGS) entry which is preliminary data.</text>
</comment>
<gene>
    <name evidence="7" type="ORF">BN9_008850</name>
</gene>
<evidence type="ECO:0000313" key="7">
    <source>
        <dbReference type="EMBL" id="CCI40101.1"/>
    </source>
</evidence>
<proteinExistence type="inferred from homology"/>
<feature type="domain" description="Glycoside hydrolase family 5 C-terminal" evidence="6">
    <location>
        <begin position="596"/>
        <end position="690"/>
    </location>
</feature>
<dbReference type="PANTHER" id="PTHR31308:SF5">
    <property type="entry name" value="ERGOSTERYL-BETA-GLUCOSIDASE"/>
    <property type="match status" value="1"/>
</dbReference>
<evidence type="ECO:0000259" key="6">
    <source>
        <dbReference type="Pfam" id="PF18564"/>
    </source>
</evidence>
<dbReference type="PANTHER" id="PTHR31308">
    <property type="match status" value="1"/>
</dbReference>
<evidence type="ECO:0000256" key="2">
    <source>
        <dbReference type="ARBA" id="ARBA00022801"/>
    </source>
</evidence>
<dbReference type="InterPro" id="IPR013780">
    <property type="entry name" value="Glyco_hydro_b"/>
</dbReference>
<name>A0A024G009_9STRA</name>
<dbReference type="Pfam" id="PF18564">
    <property type="entry name" value="Glyco_hydro_5_C"/>
    <property type="match status" value="1"/>
</dbReference>
<dbReference type="SUPFAM" id="SSF51445">
    <property type="entry name" value="(Trans)glycosidases"/>
    <property type="match status" value="1"/>
</dbReference>
<dbReference type="AlphaFoldDB" id="A0A024G009"/>
<dbReference type="InParanoid" id="A0A024G009"/>
<dbReference type="STRING" id="65357.A0A024G009"/>
<dbReference type="Proteomes" id="UP000053237">
    <property type="component" value="Unassembled WGS sequence"/>
</dbReference>
<dbReference type="InterPro" id="IPR041036">
    <property type="entry name" value="GH5_C"/>
</dbReference>
<dbReference type="InterPro" id="IPR052066">
    <property type="entry name" value="Glycosphingolipid_Hydrolases"/>
</dbReference>
<dbReference type="Pfam" id="PF00150">
    <property type="entry name" value="Cellulase"/>
    <property type="match status" value="1"/>
</dbReference>
<keyword evidence="4" id="KW-0812">Transmembrane</keyword>
<dbReference type="GO" id="GO:0000272">
    <property type="term" value="P:polysaccharide catabolic process"/>
    <property type="evidence" value="ECO:0007669"/>
    <property type="project" value="InterPro"/>
</dbReference>
<sequence length="731" mass="84163">MTVDKDSSIALQIKDGHFVDEYGRVQILRGVNLGGSSKLPYGHLHDKSLENDWDATRKRFFDDRQSVSFVNRPFPLQEAHEHFRRMRRWGFNCIRLITTWEAIEHAGPGIYDEEYLDYIRAIILIGASYDLYFYIDPHQDVWSRWTGGDGAPMWTLEKVGLEPRHFAETHASVCIETHGDHVYEFPKMMWPTNYFKFASATMFTLFFGGSTFAPSCFVEDESGNKILVQEYLQSHYINAFVQLAKRLEGVRNVVGIGTMNEPSFGFIGVQDLSKCFLPHQLNLGYAPSPFQGMCLADGFSQKIPFYSMGIRNFLFNRPDRFDLVNKACIRAWSNGVESIWKREGVYEISPDTKAPRLLRRQYFAGVDFGKDFYVPFAQRFMHSIRQILPDTLAFVELPPLEFSQTPFPSIDQNQLPFAVNATHWYDGFTLFTRTWTPYFSVDPRTRIPAFGRASVTRQHIRQLLDIKILGQKRMQNAPTLIGETGIPYNLNNGEAFRTKDYYAQIDAMDHTISCLEANMLSYTLWCYCCYNTHSYGDGWNLEDLSIVHSNGDSHTARSKMMQAKNGLVDKIVTKDMPDEFDALLACSGRASVAFVRPGPFKIAGIPLQSHFDCRACRYHLEFRDPDDPQKCLDESSPGLTTELYIPHLQYPKGYQVSTSDGEYQILPQNGWDRLLHTRSAKVQRLHQITITSKDPRICERIYKEKCQLRILQLCCVLVIVFTMCIILFKVR</sequence>
<comment type="similarity">
    <text evidence="1">Belongs to the glycosyl hydrolase 5 (cellulase A) family.</text>
</comment>
<reference evidence="7 8" key="1">
    <citation type="submission" date="2012-05" db="EMBL/GenBank/DDBJ databases">
        <title>Recombination and specialization in a pathogen metapopulation.</title>
        <authorList>
            <person name="Gardiner A."/>
            <person name="Kemen E."/>
            <person name="Schultz-Larsen T."/>
            <person name="MacLean D."/>
            <person name="Van Oosterhout C."/>
            <person name="Jones J.D.G."/>
        </authorList>
    </citation>
    <scope>NUCLEOTIDE SEQUENCE [LARGE SCALE GENOMIC DNA]</scope>
    <source>
        <strain evidence="7 8">Ac Nc2</strain>
    </source>
</reference>
<dbReference type="GO" id="GO:0008422">
    <property type="term" value="F:beta-glucosidase activity"/>
    <property type="evidence" value="ECO:0007669"/>
    <property type="project" value="TreeGrafter"/>
</dbReference>
<protein>
    <recommendedName>
        <fullName evidence="9">Glycoside hydrolase family 5 domain-containing protein</fullName>
    </recommendedName>
</protein>
<evidence type="ECO:0000259" key="5">
    <source>
        <dbReference type="Pfam" id="PF00150"/>
    </source>
</evidence>
<dbReference type="EMBL" id="CAIX01000005">
    <property type="protein sequence ID" value="CCI40101.1"/>
    <property type="molecule type" value="Genomic_DNA"/>
</dbReference>
<dbReference type="InterPro" id="IPR017853">
    <property type="entry name" value="GH"/>
</dbReference>
<keyword evidence="3" id="KW-0326">Glycosidase</keyword>
<dbReference type="Gene3D" id="3.20.20.80">
    <property type="entry name" value="Glycosidases"/>
    <property type="match status" value="1"/>
</dbReference>
<dbReference type="OrthoDB" id="9971853at2759"/>
<evidence type="ECO:0000256" key="1">
    <source>
        <dbReference type="ARBA" id="ARBA00005641"/>
    </source>
</evidence>
<dbReference type="GO" id="GO:1901136">
    <property type="term" value="P:carbohydrate derivative catabolic process"/>
    <property type="evidence" value="ECO:0007669"/>
    <property type="project" value="UniProtKB-ARBA"/>
</dbReference>
<accession>A0A024G009</accession>
<evidence type="ECO:0000256" key="3">
    <source>
        <dbReference type="ARBA" id="ARBA00023295"/>
    </source>
</evidence>
<feature type="transmembrane region" description="Helical" evidence="4">
    <location>
        <begin position="710"/>
        <end position="728"/>
    </location>
</feature>